<dbReference type="AlphaFoldDB" id="A0A2W4WLH5"/>
<dbReference type="GO" id="GO:0050661">
    <property type="term" value="F:NADP binding"/>
    <property type="evidence" value="ECO:0007669"/>
    <property type="project" value="InterPro"/>
</dbReference>
<reference evidence="3" key="1">
    <citation type="submission" date="2018-04" db="EMBL/GenBank/DDBJ databases">
        <authorList>
            <person name="Cornet L."/>
        </authorList>
    </citation>
    <scope>NUCLEOTIDE SEQUENCE [LARGE SCALE GENOMIC DNA]</scope>
</reference>
<comment type="caution">
    <text evidence="2">The sequence shown here is derived from an EMBL/GenBank/DDBJ whole genome shotgun (WGS) entry which is preliminary data.</text>
</comment>
<dbReference type="SUPFAM" id="SSF51735">
    <property type="entry name" value="NAD(P)-binding Rossmann-fold domains"/>
    <property type="match status" value="1"/>
</dbReference>
<sequence length="82" mass="8401">MAGSTLTVDWTRTLADAIANRGAAFLAAPVGGSRPQIEAGKLICLAGGQAETLAQVRDILTSAGIATIHHVVGVKQVKVFFA</sequence>
<name>A0A2W4WLH5_9CYAN</name>
<organism evidence="2 3">
    <name type="scientific">Phormidesmis priestleyi</name>
    <dbReference type="NCBI Taxonomy" id="268141"/>
    <lineage>
        <taxon>Bacteria</taxon>
        <taxon>Bacillati</taxon>
        <taxon>Cyanobacteriota</taxon>
        <taxon>Cyanophyceae</taxon>
        <taxon>Leptolyngbyales</taxon>
        <taxon>Leptolyngbyaceae</taxon>
        <taxon>Phormidesmis</taxon>
    </lineage>
</organism>
<dbReference type="EMBL" id="QBMP01000332">
    <property type="protein sequence ID" value="PZO46004.1"/>
    <property type="molecule type" value="Genomic_DNA"/>
</dbReference>
<dbReference type="InterPro" id="IPR006115">
    <property type="entry name" value="6PGDH_NADP-bd"/>
</dbReference>
<feature type="domain" description="6-phosphogluconate dehydrogenase NADP-binding" evidence="1">
    <location>
        <begin position="2"/>
        <end position="66"/>
    </location>
</feature>
<evidence type="ECO:0000259" key="1">
    <source>
        <dbReference type="Pfam" id="PF03446"/>
    </source>
</evidence>
<dbReference type="InterPro" id="IPR036291">
    <property type="entry name" value="NAD(P)-bd_dom_sf"/>
</dbReference>
<evidence type="ECO:0000313" key="3">
    <source>
        <dbReference type="Proteomes" id="UP000249794"/>
    </source>
</evidence>
<accession>A0A2W4WLH5</accession>
<dbReference type="Gene3D" id="3.40.50.720">
    <property type="entry name" value="NAD(P)-binding Rossmann-like Domain"/>
    <property type="match status" value="1"/>
</dbReference>
<evidence type="ECO:0000313" key="2">
    <source>
        <dbReference type="EMBL" id="PZO46004.1"/>
    </source>
</evidence>
<dbReference type="Pfam" id="PF03446">
    <property type="entry name" value="NAD_binding_2"/>
    <property type="match status" value="1"/>
</dbReference>
<gene>
    <name evidence="2" type="ORF">DCF15_20965</name>
</gene>
<reference evidence="2 3" key="2">
    <citation type="submission" date="2018-06" db="EMBL/GenBank/DDBJ databases">
        <title>Metagenomic assembly of (sub)arctic Cyanobacteria and their associated microbiome from non-axenic cultures.</title>
        <authorList>
            <person name="Baurain D."/>
        </authorList>
    </citation>
    <scope>NUCLEOTIDE SEQUENCE [LARGE SCALE GENOMIC DNA]</scope>
    <source>
        <strain evidence="2">ULC027bin1</strain>
    </source>
</reference>
<dbReference type="Proteomes" id="UP000249794">
    <property type="component" value="Unassembled WGS sequence"/>
</dbReference>
<protein>
    <recommendedName>
        <fullName evidence="1">6-phosphogluconate dehydrogenase NADP-binding domain-containing protein</fullName>
    </recommendedName>
</protein>
<proteinExistence type="predicted"/>